<feature type="transmembrane region" description="Helical" evidence="6">
    <location>
        <begin position="187"/>
        <end position="205"/>
    </location>
</feature>
<keyword evidence="5 6" id="KW-0472">Membrane</keyword>
<gene>
    <name evidence="7" type="ORF">SNE40_007788</name>
</gene>
<feature type="transmembrane region" description="Helical" evidence="6">
    <location>
        <begin position="400"/>
        <end position="424"/>
    </location>
</feature>
<feature type="transmembrane region" description="Helical" evidence="6">
    <location>
        <begin position="252"/>
        <end position="272"/>
    </location>
</feature>
<keyword evidence="8" id="KW-1185">Reference proteome</keyword>
<dbReference type="AlphaFoldDB" id="A0AAN8JZQ6"/>
<accession>A0AAN8JZQ6</accession>
<evidence type="ECO:0000313" key="7">
    <source>
        <dbReference type="EMBL" id="KAK6185587.1"/>
    </source>
</evidence>
<evidence type="ECO:0000256" key="2">
    <source>
        <dbReference type="ARBA" id="ARBA00008821"/>
    </source>
</evidence>
<evidence type="ECO:0000256" key="3">
    <source>
        <dbReference type="ARBA" id="ARBA00022692"/>
    </source>
</evidence>
<dbReference type="InterPro" id="IPR006043">
    <property type="entry name" value="NCS2"/>
</dbReference>
<feature type="transmembrane region" description="Helical" evidence="6">
    <location>
        <begin position="458"/>
        <end position="476"/>
    </location>
</feature>
<keyword evidence="3 6" id="KW-0812">Transmembrane</keyword>
<comment type="subcellular location">
    <subcellularLocation>
        <location evidence="1">Membrane</location>
        <topology evidence="1">Multi-pass membrane protein</topology>
    </subcellularLocation>
</comment>
<dbReference type="Proteomes" id="UP001347796">
    <property type="component" value="Unassembled WGS sequence"/>
</dbReference>
<organism evidence="7 8">
    <name type="scientific">Patella caerulea</name>
    <name type="common">Rayed Mediterranean limpet</name>
    <dbReference type="NCBI Taxonomy" id="87958"/>
    <lineage>
        <taxon>Eukaryota</taxon>
        <taxon>Metazoa</taxon>
        <taxon>Spiralia</taxon>
        <taxon>Lophotrochozoa</taxon>
        <taxon>Mollusca</taxon>
        <taxon>Gastropoda</taxon>
        <taxon>Patellogastropoda</taxon>
        <taxon>Patelloidea</taxon>
        <taxon>Patellidae</taxon>
        <taxon>Patella</taxon>
    </lineage>
</organism>
<keyword evidence="4 6" id="KW-1133">Transmembrane helix</keyword>
<reference evidence="7 8" key="1">
    <citation type="submission" date="2024-01" db="EMBL/GenBank/DDBJ databases">
        <title>The genome of the rayed Mediterranean limpet Patella caerulea (Linnaeus, 1758).</title>
        <authorList>
            <person name="Anh-Thu Weber A."/>
            <person name="Halstead-Nussloch G."/>
        </authorList>
    </citation>
    <scope>NUCLEOTIDE SEQUENCE [LARGE SCALE GENOMIC DNA]</scope>
    <source>
        <strain evidence="7">AATW-2023a</strain>
        <tissue evidence="7">Whole specimen</tissue>
    </source>
</reference>
<evidence type="ECO:0000256" key="5">
    <source>
        <dbReference type="ARBA" id="ARBA00023136"/>
    </source>
</evidence>
<feature type="transmembrane region" description="Helical" evidence="6">
    <location>
        <begin position="45"/>
        <end position="70"/>
    </location>
</feature>
<feature type="transmembrane region" description="Helical" evidence="6">
    <location>
        <begin position="161"/>
        <end position="181"/>
    </location>
</feature>
<evidence type="ECO:0000256" key="4">
    <source>
        <dbReference type="ARBA" id="ARBA00022989"/>
    </source>
</evidence>
<dbReference type="GO" id="GO:0016020">
    <property type="term" value="C:membrane"/>
    <property type="evidence" value="ECO:0007669"/>
    <property type="project" value="UniProtKB-SubCell"/>
</dbReference>
<evidence type="ECO:0000256" key="1">
    <source>
        <dbReference type="ARBA" id="ARBA00004141"/>
    </source>
</evidence>
<evidence type="ECO:0000313" key="8">
    <source>
        <dbReference type="Proteomes" id="UP001347796"/>
    </source>
</evidence>
<feature type="transmembrane region" description="Helical" evidence="6">
    <location>
        <begin position="496"/>
        <end position="516"/>
    </location>
</feature>
<evidence type="ECO:0000256" key="6">
    <source>
        <dbReference type="SAM" id="Phobius"/>
    </source>
</evidence>
<dbReference type="PANTHER" id="PTHR11119">
    <property type="entry name" value="XANTHINE-URACIL / VITAMIN C PERMEASE FAMILY MEMBER"/>
    <property type="match status" value="1"/>
</dbReference>
<proteinExistence type="inferred from homology"/>
<dbReference type="Pfam" id="PF00860">
    <property type="entry name" value="Xan_ur_permease"/>
    <property type="match status" value="1"/>
</dbReference>
<feature type="transmembrane region" description="Helical" evidence="6">
    <location>
        <begin position="430"/>
        <end position="451"/>
    </location>
</feature>
<comment type="similarity">
    <text evidence="2">Belongs to the nucleobase:cation symporter-2 (NCS2) (TC 2.A.40) family.</text>
</comment>
<dbReference type="GO" id="GO:0022857">
    <property type="term" value="F:transmembrane transporter activity"/>
    <property type="evidence" value="ECO:0007669"/>
    <property type="project" value="InterPro"/>
</dbReference>
<name>A0AAN8JZQ6_PATCE</name>
<feature type="transmembrane region" description="Helical" evidence="6">
    <location>
        <begin position="82"/>
        <end position="100"/>
    </location>
</feature>
<protein>
    <submittedName>
        <fullName evidence="7">Uncharacterized protein</fullName>
    </submittedName>
</protein>
<feature type="transmembrane region" description="Helical" evidence="6">
    <location>
        <begin position="212"/>
        <end position="232"/>
    </location>
</feature>
<sequence>MSKRYEISGDTGQKEKNGVEINHKLPTEEQTVKPMLYGIEDNPPFYLLPVFGFQQAIICITGTLSIPFLIVTQICAEDLPDVRAKFLSITFFMCGVATILQDVFGVRLPIVQGGSHSFIPPIMAMMALDQWRCPVEGSIEANTTISDPAWMIRMREIQGNLMLASLTQVVLGATGAIGFLLKFIGPLTIAPTIALIGLSLTGVVIEFSQHHWGIAFLTMVLIIIFSMFLENINVPLPVYSRSDKCHFTRYKIFQIAPVLYAIGISWLFCYILTTTDVFTSNTANYTNFARTDTHLQVIQNAPWFYFPYPFQFGMPTISGAGYVGLLAATIASIIESVGDYFAAARISGAPPVPPHAINRGIAMEGFSSIISGMVGAGHATTSYSGNIGAIAVTKVASRRVFITAGIILILSGVIGKIGAVFTMIPEPIVGGINAVLLGLVIAVGISSLQFADMSSPRNLTIFGTSIMVGMAVPQWIIANPDAIHTGSVGLDQVCSVLLGTSMFVGGVVGCILDNLVPGTLEERGISKWRENLVNKNKKGFEDDSKIYEFPFITKYLRKIKCCSYVPLSPTFDKEFTCNCCVKSKQSPNKELYVYEQNVPNETATL</sequence>
<dbReference type="EMBL" id="JAZGQO010000006">
    <property type="protein sequence ID" value="KAK6185587.1"/>
    <property type="molecule type" value="Genomic_DNA"/>
</dbReference>
<comment type="caution">
    <text evidence="7">The sequence shown here is derived from an EMBL/GenBank/DDBJ whole genome shotgun (WGS) entry which is preliminary data.</text>
</comment>